<sequence length="225" mass="24939">MTPDQQFVVDVDQSADGWGFVLGIQVVPVEDLVLALRYESEVNLNFENDVHGSDNLGIFIDGEMNHRDFPAMIGFGVSYQITPELRGEADFNWFFQENADWGRSETGERISDMAGDVWSWGLSAAYQATPELEVSAGFLYTDHLWDDMDGYFQSATGAIETLYSDNWNLSTGIGYLIRPGIRLNLGVAFTIWEDETILINAGPLTIPVKTENSTTTAAVGVDISF</sequence>
<reference evidence="7" key="1">
    <citation type="submission" date="2019-03" db="EMBL/GenBank/DDBJ databases">
        <authorList>
            <person name="Hao L."/>
        </authorList>
    </citation>
    <scope>NUCLEOTIDE SEQUENCE</scope>
</reference>
<keyword evidence="4" id="KW-0732">Signal</keyword>
<name>A0A485LW11_9ZZZZ</name>
<dbReference type="EMBL" id="CAADRM010000046">
    <property type="protein sequence ID" value="VFU12576.1"/>
    <property type="molecule type" value="Genomic_DNA"/>
</dbReference>
<protein>
    <submittedName>
        <fullName evidence="7">Outer membrane protein transport protein (OMPP1/FadL/TodX)</fullName>
    </submittedName>
</protein>
<dbReference type="SUPFAM" id="SSF56935">
    <property type="entry name" value="Porins"/>
    <property type="match status" value="1"/>
</dbReference>
<dbReference type="PANTHER" id="PTHR35093">
    <property type="entry name" value="OUTER MEMBRANE PROTEIN NMB0088-RELATED"/>
    <property type="match status" value="1"/>
</dbReference>
<accession>A0A485LW11</accession>
<organism evidence="7">
    <name type="scientific">anaerobic digester metagenome</name>
    <dbReference type="NCBI Taxonomy" id="1263854"/>
    <lineage>
        <taxon>unclassified sequences</taxon>
        <taxon>metagenomes</taxon>
        <taxon>ecological metagenomes</taxon>
    </lineage>
</organism>
<dbReference type="InterPro" id="IPR005017">
    <property type="entry name" value="OMPP1/FadL/TodX"/>
</dbReference>
<dbReference type="GO" id="GO:0009279">
    <property type="term" value="C:cell outer membrane"/>
    <property type="evidence" value="ECO:0007669"/>
    <property type="project" value="UniProtKB-SubCell"/>
</dbReference>
<evidence type="ECO:0000256" key="5">
    <source>
        <dbReference type="ARBA" id="ARBA00023136"/>
    </source>
</evidence>
<evidence type="ECO:0000256" key="4">
    <source>
        <dbReference type="ARBA" id="ARBA00022729"/>
    </source>
</evidence>
<dbReference type="Pfam" id="PF03349">
    <property type="entry name" value="Toluene_X"/>
    <property type="match status" value="1"/>
</dbReference>
<evidence type="ECO:0000256" key="2">
    <source>
        <dbReference type="ARBA" id="ARBA00022452"/>
    </source>
</evidence>
<keyword evidence="3" id="KW-0812">Transmembrane</keyword>
<gene>
    <name evidence="7" type="ORF">SCFA_140058</name>
</gene>
<dbReference type="PANTHER" id="PTHR35093:SF8">
    <property type="entry name" value="OUTER MEMBRANE PROTEIN NMB0088-RELATED"/>
    <property type="match status" value="1"/>
</dbReference>
<evidence type="ECO:0000313" key="7">
    <source>
        <dbReference type="EMBL" id="VFU12576.1"/>
    </source>
</evidence>
<evidence type="ECO:0000256" key="6">
    <source>
        <dbReference type="ARBA" id="ARBA00023237"/>
    </source>
</evidence>
<keyword evidence="2" id="KW-1134">Transmembrane beta strand</keyword>
<keyword evidence="5" id="KW-0472">Membrane</keyword>
<evidence type="ECO:0000256" key="3">
    <source>
        <dbReference type="ARBA" id="ARBA00022692"/>
    </source>
</evidence>
<dbReference type="Gene3D" id="2.40.160.60">
    <property type="entry name" value="Outer membrane protein transport protein (OMPP1/FadL/TodX)"/>
    <property type="match status" value="1"/>
</dbReference>
<dbReference type="GO" id="GO:0015483">
    <property type="term" value="F:long-chain fatty acid transporting porin activity"/>
    <property type="evidence" value="ECO:0007669"/>
    <property type="project" value="TreeGrafter"/>
</dbReference>
<evidence type="ECO:0000256" key="1">
    <source>
        <dbReference type="ARBA" id="ARBA00004571"/>
    </source>
</evidence>
<dbReference type="AlphaFoldDB" id="A0A485LW11"/>
<keyword evidence="6" id="KW-0998">Cell outer membrane</keyword>
<comment type="subcellular location">
    <subcellularLocation>
        <location evidence="1">Cell outer membrane</location>
        <topology evidence="1">Multi-pass membrane protein</topology>
    </subcellularLocation>
</comment>
<proteinExistence type="predicted"/>